<dbReference type="Gene3D" id="3.40.720.10">
    <property type="entry name" value="Alkaline Phosphatase, subunit A"/>
    <property type="match status" value="1"/>
</dbReference>
<evidence type="ECO:0000256" key="2">
    <source>
        <dbReference type="SAM" id="Phobius"/>
    </source>
</evidence>
<evidence type="ECO:0000313" key="4">
    <source>
        <dbReference type="Proteomes" id="UP001595912"/>
    </source>
</evidence>
<name>A0ABV9W7G7_9ACTN</name>
<dbReference type="Proteomes" id="UP001595912">
    <property type="component" value="Unassembled WGS sequence"/>
</dbReference>
<dbReference type="RefSeq" id="WP_380124767.1">
    <property type="nucleotide sequence ID" value="NZ_JBHSIU010000066.1"/>
</dbReference>
<feature type="transmembrane region" description="Helical" evidence="2">
    <location>
        <begin position="37"/>
        <end position="57"/>
    </location>
</feature>
<keyword evidence="2" id="KW-1133">Transmembrane helix</keyword>
<feature type="transmembrane region" description="Helical" evidence="2">
    <location>
        <begin position="143"/>
        <end position="170"/>
    </location>
</feature>
<sequence>MTTVLQGTDEDAAADPVAPRHQGRPGAAPRTGRAKAVVAWTATTLAALLVLVALAAPNQPGRPFVRFPVEALPGVAALLLLPGRARRIGAVVAGVALALLSILKLLDMGFFATFARPFDPMLDWRLFGPAVEVLSDSIGRPSAIGAVIGVVVLVLGLLVLVPLAVLRLTGIVVRHRATSIRTVAWLGCAVFGLQVVAGLPVAATNAAGPVYDHLRLVQEDFGDRRTFAAEASVDAFRDSLGPQLLTALRGKDVVVTFVESYGRDAVENPEYAPQVNAVLDAGTRQLDAAGFGSRSAFLTSAATGGGSHLAHSTLQSGLWIDNQQRYLQFTSSTRFTLGGAFKRAGWRTVCFAPANTRDWPEGRIYGYDKIYDSRGMGYRGPTYALSSIPDQYTLSAFQRLERTAPNRPPLFAEIDLLSSHAPWTPIPRLVDYSGIGDGSTFGGGGQNGVLERTGAQVRADYRQTIEYSLGVIISYVQTYGDDNLVMVFLGDHQPAPVITGENASRDVPITIVARDPAVLERISGWGWQDGLRPDPQAPVWKMDTFRDRFLTAFGPLSR</sequence>
<dbReference type="InterPro" id="IPR017850">
    <property type="entry name" value="Alkaline_phosphatase_core_sf"/>
</dbReference>
<accession>A0ABV9W7G7</accession>
<feature type="transmembrane region" description="Helical" evidence="2">
    <location>
        <begin position="88"/>
        <end position="115"/>
    </location>
</feature>
<evidence type="ECO:0000256" key="1">
    <source>
        <dbReference type="SAM" id="MobiDB-lite"/>
    </source>
</evidence>
<comment type="caution">
    <text evidence="3">The sequence shown here is derived from an EMBL/GenBank/DDBJ whole genome shotgun (WGS) entry which is preliminary data.</text>
</comment>
<proteinExistence type="predicted"/>
<dbReference type="EMBL" id="JBHSIU010000066">
    <property type="protein sequence ID" value="MFC5004662.1"/>
    <property type="molecule type" value="Genomic_DNA"/>
</dbReference>
<dbReference type="SUPFAM" id="SSF53649">
    <property type="entry name" value="Alkaline phosphatase-like"/>
    <property type="match status" value="1"/>
</dbReference>
<feature type="transmembrane region" description="Helical" evidence="2">
    <location>
        <begin position="63"/>
        <end position="81"/>
    </location>
</feature>
<reference evidence="4" key="1">
    <citation type="journal article" date="2019" name="Int. J. Syst. Evol. Microbiol.">
        <title>The Global Catalogue of Microorganisms (GCM) 10K type strain sequencing project: providing services to taxonomists for standard genome sequencing and annotation.</title>
        <authorList>
            <consortium name="The Broad Institute Genomics Platform"/>
            <consortium name="The Broad Institute Genome Sequencing Center for Infectious Disease"/>
            <person name="Wu L."/>
            <person name="Ma J."/>
        </authorList>
    </citation>
    <scope>NUCLEOTIDE SEQUENCE [LARGE SCALE GENOMIC DNA]</scope>
    <source>
        <strain evidence="4">CGMCC 4.7152</strain>
    </source>
</reference>
<organism evidence="3 4">
    <name type="scientific">Dactylosporangium cerinum</name>
    <dbReference type="NCBI Taxonomy" id="1434730"/>
    <lineage>
        <taxon>Bacteria</taxon>
        <taxon>Bacillati</taxon>
        <taxon>Actinomycetota</taxon>
        <taxon>Actinomycetes</taxon>
        <taxon>Micromonosporales</taxon>
        <taxon>Micromonosporaceae</taxon>
        <taxon>Dactylosporangium</taxon>
    </lineage>
</organism>
<keyword evidence="2" id="KW-0812">Transmembrane</keyword>
<gene>
    <name evidence="3" type="ORF">ACFPIJ_43410</name>
</gene>
<evidence type="ECO:0000313" key="3">
    <source>
        <dbReference type="EMBL" id="MFC5004662.1"/>
    </source>
</evidence>
<feature type="transmembrane region" description="Helical" evidence="2">
    <location>
        <begin position="182"/>
        <end position="203"/>
    </location>
</feature>
<feature type="region of interest" description="Disordered" evidence="1">
    <location>
        <begin position="1"/>
        <end position="30"/>
    </location>
</feature>
<keyword evidence="2" id="KW-0472">Membrane</keyword>
<protein>
    <submittedName>
        <fullName evidence="3">Sulfatase</fullName>
    </submittedName>
</protein>
<keyword evidence="4" id="KW-1185">Reference proteome</keyword>